<dbReference type="SUPFAM" id="SSF53300">
    <property type="entry name" value="vWA-like"/>
    <property type="match status" value="1"/>
</dbReference>
<feature type="region of interest" description="Disordered" evidence="1">
    <location>
        <begin position="1171"/>
        <end position="1203"/>
    </location>
</feature>
<gene>
    <name evidence="2" type="ORF">FPRO05_13147</name>
</gene>
<proteinExistence type="predicted"/>
<accession>A0A365N2A7</accession>
<evidence type="ECO:0000313" key="2">
    <source>
        <dbReference type="EMBL" id="RBA14931.1"/>
    </source>
</evidence>
<reference evidence="2 3" key="1">
    <citation type="submission" date="2017-12" db="EMBL/GenBank/DDBJ databases">
        <title>Genome sequence of the mycotoxigenic crop pathogen Fusarium proliferatum, strain ITEM 2341 from Date Palm.</title>
        <authorList>
            <person name="Almiman B.F."/>
            <person name="Shittu T.A."/>
            <person name="Muthumeenakshi S."/>
            <person name="Baroncelli R."/>
            <person name="Sreenivasaprasada S."/>
        </authorList>
    </citation>
    <scope>NUCLEOTIDE SEQUENCE [LARGE SCALE GENOMIC DNA]</scope>
    <source>
        <strain evidence="2 3">ITEM 2341</strain>
    </source>
</reference>
<protein>
    <submittedName>
        <fullName evidence="2">Uncharacterized protein</fullName>
    </submittedName>
</protein>
<dbReference type="SUPFAM" id="SSF55729">
    <property type="entry name" value="Acyl-CoA N-acyltransferases (Nat)"/>
    <property type="match status" value="1"/>
</dbReference>
<name>A0A365N2A7_GIBIN</name>
<feature type="compositionally biased region" description="Polar residues" evidence="1">
    <location>
        <begin position="1171"/>
        <end position="1188"/>
    </location>
</feature>
<evidence type="ECO:0000313" key="3">
    <source>
        <dbReference type="Proteomes" id="UP000251714"/>
    </source>
</evidence>
<dbReference type="InterPro" id="IPR036465">
    <property type="entry name" value="vWFA_dom_sf"/>
</dbReference>
<dbReference type="EMBL" id="PKMI01000025">
    <property type="protein sequence ID" value="RBA14931.1"/>
    <property type="molecule type" value="Genomic_DNA"/>
</dbReference>
<comment type="caution">
    <text evidence="2">The sequence shown here is derived from an EMBL/GenBank/DDBJ whole genome shotgun (WGS) entry which is preliminary data.</text>
</comment>
<evidence type="ECO:0000256" key="1">
    <source>
        <dbReference type="SAM" id="MobiDB-lite"/>
    </source>
</evidence>
<dbReference type="InterPro" id="IPR016181">
    <property type="entry name" value="Acyl_CoA_acyltransferase"/>
</dbReference>
<dbReference type="Proteomes" id="UP000251714">
    <property type="component" value="Unassembled WGS sequence"/>
</dbReference>
<sequence>MPKPNVTLIPWDPSSPEHVKRMVEQRVICGWQASIVPTAWKDGHIEGTKCVYWIIFPQDELQREKYLEMHTEAYPKETEELLDTSKTLLGKPRIPTDAKFLPIGHVALDTHISDYAEKVELDLPKSGAYWVKSLYVSYTLQGLGIGGAAMNIAERMAIAEPLNARHLLLDTVHHEDQADEDFAVANYGGAFKASLRYPRTWFFSQRQEAWRDQPQRQTWDIVVSIAKMNSQRPSKVEDSLSENDVEYSPLFSSLEVEANMAEMGRYFSKKNGVRVITGLGHQKRGAEDMVLGDQNFGDFQELCKRSEVLVCFINRFIMKPGISDIPKDKKRLRVSSLMFRSLMAAFDTSPCFVSSMISGDIVIGLGTRLVCGQNEKQALSFWYTLPVRTATPCFDEEGTHALSVIGSNQVDPNGYLHLADIKHDIRPSKIGVYSWHDGTLSRTVIVDFQDGRLHAIADEPYRKIKEMIGRTTNYGPLDSHIALLSSSARWWNHALTQLKRQLAHFVRIVERNKGAVVDWSQELKLLEDNAQQLTSPSIDFECSARHLAMKKSLHSTMSHLQRYKTELGAIEEIVADLQVVSEKLYSIKELALSREEPNSEAVDENIATIRKNISGARAFLFELEVKTEAIMGLLSDVVKSRNDMLMVNNGSMVRKLLKSARKQSKASQTMMRESQRMASDMRKDSVSMKTIALLTMAFLPATSIALGNTIYAILQKEVRSTASALVNDEEDDMESVDFVLDDFMTSSPDGGAMQAKLDPVPDQAPTQEQVAAPFRQSKICICVDVSGSTYGPALKAEIKAIKQVCSLIPQSMYDNITIIPWNDTSERPRSLSQIHTLESGGGTDPNVLLEDPECRLLLQEADFWFLMTDGEIDQTVVRQFARNLTDYGMHGKACIISVFGEKLMKPSHCNITVGLSVFAVSPHVVFMYTDIDTSKTTLLSTKGCFSNLLPAGKRNPTLDYDTNWSDLPFVSYENLTRISVPRAQKVDKDELILYGNTRVNFNNLVSRETIDEDLMRQIMLNEDNIKTIALTAKIRGESDKLTKWLDKVDAKIEQDSMSEAFGHKDSQLLKDTIAEIGEANGTQVSLDDYGAMRYGAQNAYAFEPCPAHISFPHAYHQEFKKSSTRMRALTEPNTCLAAPENIGSYEFEYLHSLTPSNDPWTRSILLPKGLSQTTQPDKLSSIPQTNEKPQSHEPFTETTTGNQGDHLNLAIAGFLKPTQAKDQHILDCPKCGRERAVMTLLLRAPDQSMVTKNFPSVNSTSKLVYPLTMGNYPEMDIISDTIICDKCAVAMLGTRRTAQKESLVAALPLVSYSKNQDAWLQTVNIATDRRFHRSDLAQVFLSIIFSKIERLLSESSKVPNLHNALNWQATMIQSEVVLQSENFPHVCQLGVGLLNEVILRNYRDCLVHDKFPLLLSYPLDGFIVTNAALSNSKYSSILSQPKRRSVVLLRFLYHLLENCCAYEQENGPLQLHAAKTLILLMDDPSGPRSLFKWRSLRAFSFRFDSLQDLQKYLSNHAVMDRYRLSLTAADLLDTPLLTATGLAAFRRLGPLFSWIEREAGNAIAVFVHYLMRLDTAPCLPSVLFQKLREREELKEALADPGALSARAVERLIKPLTVLQ</sequence>
<organism evidence="2 3">
    <name type="scientific">Gibberella intermedia</name>
    <name type="common">Bulb rot disease fungus</name>
    <name type="synonym">Fusarium proliferatum</name>
    <dbReference type="NCBI Taxonomy" id="948311"/>
    <lineage>
        <taxon>Eukaryota</taxon>
        <taxon>Fungi</taxon>
        <taxon>Dikarya</taxon>
        <taxon>Ascomycota</taxon>
        <taxon>Pezizomycotina</taxon>
        <taxon>Sordariomycetes</taxon>
        <taxon>Hypocreomycetidae</taxon>
        <taxon>Hypocreales</taxon>
        <taxon>Nectriaceae</taxon>
        <taxon>Fusarium</taxon>
        <taxon>Fusarium fujikuroi species complex</taxon>
    </lineage>
</organism>